<feature type="compositionally biased region" description="Basic and acidic residues" evidence="1">
    <location>
        <begin position="1"/>
        <end position="10"/>
    </location>
</feature>
<gene>
    <name evidence="2" type="ORF">HXX76_007314</name>
</gene>
<organism evidence="2 3">
    <name type="scientific">Chlamydomonas incerta</name>
    <dbReference type="NCBI Taxonomy" id="51695"/>
    <lineage>
        <taxon>Eukaryota</taxon>
        <taxon>Viridiplantae</taxon>
        <taxon>Chlorophyta</taxon>
        <taxon>core chlorophytes</taxon>
        <taxon>Chlorophyceae</taxon>
        <taxon>CS clade</taxon>
        <taxon>Chlamydomonadales</taxon>
        <taxon>Chlamydomonadaceae</taxon>
        <taxon>Chlamydomonas</taxon>
    </lineage>
</organism>
<dbReference type="AlphaFoldDB" id="A0A835SXZ4"/>
<reference evidence="2" key="1">
    <citation type="journal article" date="2020" name="bioRxiv">
        <title>Comparative genomics of Chlamydomonas.</title>
        <authorList>
            <person name="Craig R.J."/>
            <person name="Hasan A.R."/>
            <person name="Ness R.W."/>
            <person name="Keightley P.D."/>
        </authorList>
    </citation>
    <scope>NUCLEOTIDE SEQUENCE</scope>
    <source>
        <strain evidence="2">SAG 7.73</strain>
    </source>
</reference>
<keyword evidence="3" id="KW-1185">Reference proteome</keyword>
<dbReference type="Proteomes" id="UP000650467">
    <property type="component" value="Unassembled WGS sequence"/>
</dbReference>
<comment type="caution">
    <text evidence="2">The sequence shown here is derived from an EMBL/GenBank/DDBJ whole genome shotgun (WGS) entry which is preliminary data.</text>
</comment>
<proteinExistence type="predicted"/>
<sequence length="199" mass="20972">MARSVLRPDDTSTIATSGKHKQQGVPDRGGGGEGGGNFGGGFSRGSIKSRHVSGTGGSGWRKLLRRAAPHHDALATLGVHSELQLYAKPPAEVAGGRTLLLTVWLRRTGGGQAGAYPLPHQAAHPERESLRGVLWVSDVADQSLRGPASHAAMAISLANASSCCRTFSCTCWPSRMMRGTAARGQMMRMVMPTGSSSRW</sequence>
<feature type="compositionally biased region" description="Gly residues" evidence="1">
    <location>
        <begin position="27"/>
        <end position="43"/>
    </location>
</feature>
<dbReference type="OrthoDB" id="10572212at2759"/>
<protein>
    <submittedName>
        <fullName evidence="2">Uncharacterized protein</fullName>
    </submittedName>
</protein>
<accession>A0A835SXZ4</accession>
<evidence type="ECO:0000256" key="1">
    <source>
        <dbReference type="SAM" id="MobiDB-lite"/>
    </source>
</evidence>
<feature type="region of interest" description="Disordered" evidence="1">
    <location>
        <begin position="1"/>
        <end position="55"/>
    </location>
</feature>
<name>A0A835SXZ4_CHLIN</name>
<dbReference type="EMBL" id="JAEHOC010000015">
    <property type="protein sequence ID" value="KAG2435234.1"/>
    <property type="molecule type" value="Genomic_DNA"/>
</dbReference>
<evidence type="ECO:0000313" key="3">
    <source>
        <dbReference type="Proteomes" id="UP000650467"/>
    </source>
</evidence>
<evidence type="ECO:0000313" key="2">
    <source>
        <dbReference type="EMBL" id="KAG2435234.1"/>
    </source>
</evidence>